<dbReference type="Gene3D" id="1.10.1470.10">
    <property type="entry name" value="YjbJ"/>
    <property type="match status" value="1"/>
</dbReference>
<dbReference type="RefSeq" id="WP_003987468.1">
    <property type="nucleotide sequence ID" value="NZ_CP043497.1"/>
</dbReference>
<dbReference type="Proteomes" id="UP000829494">
    <property type="component" value="Chromosome"/>
</dbReference>
<protein>
    <submittedName>
        <fullName evidence="4">CsbD-like protein</fullName>
    </submittedName>
</protein>
<evidence type="ECO:0000313" key="5">
    <source>
        <dbReference type="Proteomes" id="UP000829494"/>
    </source>
</evidence>
<evidence type="ECO:0000256" key="1">
    <source>
        <dbReference type="ARBA" id="ARBA00009129"/>
    </source>
</evidence>
<reference evidence="4 5" key="1">
    <citation type="submission" date="2022-03" db="EMBL/GenBank/DDBJ databases">
        <title>Complete genome of Streptomyces rimosus ssp. rimosus R7 (=ATCC 10970).</title>
        <authorList>
            <person name="Beganovic S."/>
            <person name="Ruckert C."/>
            <person name="Busche T."/>
            <person name="Kalinowski J."/>
            <person name="Wittmann C."/>
        </authorList>
    </citation>
    <scope>NUCLEOTIDE SEQUENCE [LARGE SCALE GENOMIC DNA]</scope>
    <source>
        <strain evidence="4 5">R7</strain>
    </source>
</reference>
<evidence type="ECO:0000256" key="2">
    <source>
        <dbReference type="SAM" id="MobiDB-lite"/>
    </source>
</evidence>
<comment type="similarity">
    <text evidence="1">Belongs to the UPF0337 (CsbD) family.</text>
</comment>
<dbReference type="Pfam" id="PF05532">
    <property type="entry name" value="CsbD"/>
    <property type="match status" value="1"/>
</dbReference>
<keyword evidence="5" id="KW-1185">Reference proteome</keyword>
<feature type="region of interest" description="Disordered" evidence="2">
    <location>
        <begin position="1"/>
        <end position="66"/>
    </location>
</feature>
<feature type="domain" description="CsbD-like" evidence="3">
    <location>
        <begin position="4"/>
        <end position="52"/>
    </location>
</feature>
<dbReference type="GeneID" id="66853474"/>
<sequence>MGDESAMDKVKGKAKEMAGKATGDDRMKSEGKTDRAKGKAKGAMDEAKENAQGMRDSLKGKGDRRT</sequence>
<name>A0ABY3ZD14_STRRM</name>
<feature type="compositionally biased region" description="Basic and acidic residues" evidence="2">
    <location>
        <begin position="56"/>
        <end position="66"/>
    </location>
</feature>
<gene>
    <name evidence="4" type="ORF">SRIMR7_35030</name>
</gene>
<accession>A0ABY3ZD14</accession>
<dbReference type="SUPFAM" id="SSF69047">
    <property type="entry name" value="Hypothetical protein YjbJ"/>
    <property type="match status" value="1"/>
</dbReference>
<proteinExistence type="inferred from homology"/>
<evidence type="ECO:0000313" key="4">
    <source>
        <dbReference type="EMBL" id="UNZ07380.1"/>
    </source>
</evidence>
<evidence type="ECO:0000259" key="3">
    <source>
        <dbReference type="Pfam" id="PF05532"/>
    </source>
</evidence>
<dbReference type="InterPro" id="IPR036629">
    <property type="entry name" value="YjbJ_sf"/>
</dbReference>
<feature type="compositionally biased region" description="Basic and acidic residues" evidence="2">
    <location>
        <begin position="1"/>
        <end position="49"/>
    </location>
</feature>
<organism evidence="4 5">
    <name type="scientific">Streptomyces rimosus subsp. rimosus</name>
    <dbReference type="NCBI Taxonomy" id="132474"/>
    <lineage>
        <taxon>Bacteria</taxon>
        <taxon>Bacillati</taxon>
        <taxon>Actinomycetota</taxon>
        <taxon>Actinomycetes</taxon>
        <taxon>Kitasatosporales</taxon>
        <taxon>Streptomycetaceae</taxon>
        <taxon>Streptomyces</taxon>
    </lineage>
</organism>
<dbReference type="InterPro" id="IPR008462">
    <property type="entry name" value="CsbD"/>
</dbReference>
<dbReference type="EMBL" id="CP094298">
    <property type="protein sequence ID" value="UNZ07380.1"/>
    <property type="molecule type" value="Genomic_DNA"/>
</dbReference>